<dbReference type="InterPro" id="IPR011060">
    <property type="entry name" value="RibuloseP-bd_barrel"/>
</dbReference>
<dbReference type="InterPro" id="IPR013785">
    <property type="entry name" value="Aldolase_TIM"/>
</dbReference>
<reference evidence="11 12" key="1">
    <citation type="submission" date="2019-12" db="EMBL/GenBank/DDBJ databases">
        <title>Snethiella sp. nov. sp. isolated from sea sand.</title>
        <authorList>
            <person name="Kim J."/>
            <person name="Jeong S.E."/>
            <person name="Jung H.S."/>
            <person name="Jeon C.O."/>
        </authorList>
    </citation>
    <scope>NUCLEOTIDE SEQUENCE [LARGE SCALE GENOMIC DNA]</scope>
    <source>
        <strain evidence="11 12">DP05</strain>
    </source>
</reference>
<keyword evidence="5 9" id="KW-0028">Amino-acid biosynthesis</keyword>
<dbReference type="EMBL" id="WTUW01000001">
    <property type="protein sequence ID" value="MZR29820.1"/>
    <property type="molecule type" value="Genomic_DNA"/>
</dbReference>
<evidence type="ECO:0000256" key="8">
    <source>
        <dbReference type="ARBA" id="ARBA00023235"/>
    </source>
</evidence>
<evidence type="ECO:0000256" key="4">
    <source>
        <dbReference type="ARBA" id="ARBA00022272"/>
    </source>
</evidence>
<comment type="catalytic activity">
    <reaction evidence="1 9">
        <text>N-(5-phospho-beta-D-ribosyl)anthranilate = 1-(2-carboxyphenylamino)-1-deoxy-D-ribulose 5-phosphate</text>
        <dbReference type="Rhea" id="RHEA:21540"/>
        <dbReference type="ChEBI" id="CHEBI:18277"/>
        <dbReference type="ChEBI" id="CHEBI:58613"/>
        <dbReference type="EC" id="5.3.1.24"/>
    </reaction>
</comment>
<dbReference type="SUPFAM" id="SSF51366">
    <property type="entry name" value="Ribulose-phoshate binding barrel"/>
    <property type="match status" value="1"/>
</dbReference>
<keyword evidence="6 9" id="KW-0822">Tryptophan biosynthesis</keyword>
<comment type="similarity">
    <text evidence="9">Belongs to the TrpF family.</text>
</comment>
<keyword evidence="8 9" id="KW-0413">Isomerase</keyword>
<feature type="domain" description="N-(5'phosphoribosyl) anthranilate isomerase (PRAI)" evidence="10">
    <location>
        <begin position="5"/>
        <end position="209"/>
    </location>
</feature>
<dbReference type="InterPro" id="IPR001240">
    <property type="entry name" value="PRAI_dom"/>
</dbReference>
<dbReference type="AlphaFoldDB" id="A0A6L8W611"/>
<comment type="caution">
    <text evidence="11">The sequence shown here is derived from an EMBL/GenBank/DDBJ whole genome shotgun (WGS) entry which is preliminary data.</text>
</comment>
<comment type="pathway">
    <text evidence="2 9">Amino-acid biosynthesis; L-tryptophan biosynthesis; L-tryptophan from chorismate: step 3/5.</text>
</comment>
<dbReference type="CDD" id="cd00405">
    <property type="entry name" value="PRAI"/>
    <property type="match status" value="1"/>
</dbReference>
<evidence type="ECO:0000313" key="11">
    <source>
        <dbReference type="EMBL" id="MZR29820.1"/>
    </source>
</evidence>
<accession>A0A6L8W611</accession>
<dbReference type="NCBIfam" id="NF002295">
    <property type="entry name" value="PRK01222.1-1"/>
    <property type="match status" value="1"/>
</dbReference>
<organism evidence="11 12">
    <name type="scientific">Sneathiella litorea</name>
    <dbReference type="NCBI Taxonomy" id="2606216"/>
    <lineage>
        <taxon>Bacteria</taxon>
        <taxon>Pseudomonadati</taxon>
        <taxon>Pseudomonadota</taxon>
        <taxon>Alphaproteobacteria</taxon>
        <taxon>Sneathiellales</taxon>
        <taxon>Sneathiellaceae</taxon>
        <taxon>Sneathiella</taxon>
    </lineage>
</organism>
<evidence type="ECO:0000256" key="7">
    <source>
        <dbReference type="ARBA" id="ARBA00023141"/>
    </source>
</evidence>
<name>A0A6L8W611_9PROT</name>
<evidence type="ECO:0000256" key="1">
    <source>
        <dbReference type="ARBA" id="ARBA00001164"/>
    </source>
</evidence>
<evidence type="ECO:0000256" key="5">
    <source>
        <dbReference type="ARBA" id="ARBA00022605"/>
    </source>
</evidence>
<evidence type="ECO:0000259" key="10">
    <source>
        <dbReference type="Pfam" id="PF00697"/>
    </source>
</evidence>
<sequence>MPVHAKICGLSDSAGVDAAILHGAAFVGFVFYPPSPRNVSPFVAATLAAKVPPHIKKVGLFVDPDEKLIRSVLTNVPLDWIQLHGSESPERVREIKETYSLPVIKAIKVDSASSLDEIARYDEIADMLLFDAKEPKSMENALPGGNGLAFDWELLAGANVSSPWMLAGGLNSTNIAEAVRISGATLVDTSSGVEFEPGRKNPAAIETFLAAVAAIDA</sequence>
<evidence type="ECO:0000256" key="2">
    <source>
        <dbReference type="ARBA" id="ARBA00004664"/>
    </source>
</evidence>
<gene>
    <name evidence="9" type="primary">trpF</name>
    <name evidence="11" type="ORF">GQE98_04135</name>
</gene>
<dbReference type="GO" id="GO:0004640">
    <property type="term" value="F:phosphoribosylanthranilate isomerase activity"/>
    <property type="evidence" value="ECO:0007669"/>
    <property type="project" value="UniProtKB-UniRule"/>
</dbReference>
<dbReference type="Gene3D" id="3.20.20.70">
    <property type="entry name" value="Aldolase class I"/>
    <property type="match status" value="1"/>
</dbReference>
<protein>
    <recommendedName>
        <fullName evidence="4 9">N-(5'-phosphoribosyl)anthranilate isomerase</fullName>
        <shortName evidence="9">PRAI</shortName>
        <ecNumber evidence="3 9">5.3.1.24</ecNumber>
    </recommendedName>
</protein>
<dbReference type="InterPro" id="IPR044643">
    <property type="entry name" value="TrpF_fam"/>
</dbReference>
<evidence type="ECO:0000256" key="3">
    <source>
        <dbReference type="ARBA" id="ARBA00012572"/>
    </source>
</evidence>
<dbReference type="Pfam" id="PF00697">
    <property type="entry name" value="PRAI"/>
    <property type="match status" value="1"/>
</dbReference>
<keyword evidence="12" id="KW-1185">Reference proteome</keyword>
<dbReference type="UniPathway" id="UPA00035">
    <property type="reaction ID" value="UER00042"/>
</dbReference>
<evidence type="ECO:0000313" key="12">
    <source>
        <dbReference type="Proteomes" id="UP000476030"/>
    </source>
</evidence>
<dbReference type="EC" id="5.3.1.24" evidence="3 9"/>
<keyword evidence="7 9" id="KW-0057">Aromatic amino acid biosynthesis</keyword>
<dbReference type="HAMAP" id="MF_00135">
    <property type="entry name" value="PRAI"/>
    <property type="match status" value="1"/>
</dbReference>
<evidence type="ECO:0000256" key="9">
    <source>
        <dbReference type="HAMAP-Rule" id="MF_00135"/>
    </source>
</evidence>
<evidence type="ECO:0000256" key="6">
    <source>
        <dbReference type="ARBA" id="ARBA00022822"/>
    </source>
</evidence>
<dbReference type="PANTHER" id="PTHR42894:SF1">
    <property type="entry name" value="N-(5'-PHOSPHORIBOSYL)ANTHRANILATE ISOMERASE"/>
    <property type="match status" value="1"/>
</dbReference>
<dbReference type="GO" id="GO:0000162">
    <property type="term" value="P:L-tryptophan biosynthetic process"/>
    <property type="evidence" value="ECO:0007669"/>
    <property type="project" value="UniProtKB-UniRule"/>
</dbReference>
<dbReference type="PANTHER" id="PTHR42894">
    <property type="entry name" value="N-(5'-PHOSPHORIBOSYL)ANTHRANILATE ISOMERASE"/>
    <property type="match status" value="1"/>
</dbReference>
<proteinExistence type="inferred from homology"/>
<dbReference type="RefSeq" id="WP_161314367.1">
    <property type="nucleotide sequence ID" value="NZ_WTUW01000001.1"/>
</dbReference>
<dbReference type="Proteomes" id="UP000476030">
    <property type="component" value="Unassembled WGS sequence"/>
</dbReference>